<keyword evidence="1" id="KW-0472">Membrane</keyword>
<keyword evidence="1" id="KW-0812">Transmembrane</keyword>
<dbReference type="Proteomes" id="UP000652755">
    <property type="component" value="Unassembled WGS sequence"/>
</dbReference>
<organism evidence="2 3">
    <name type="scientific">Pedobacter fastidiosus</name>
    <dbReference type="NCBI Taxonomy" id="2765361"/>
    <lineage>
        <taxon>Bacteria</taxon>
        <taxon>Pseudomonadati</taxon>
        <taxon>Bacteroidota</taxon>
        <taxon>Sphingobacteriia</taxon>
        <taxon>Sphingobacteriales</taxon>
        <taxon>Sphingobacteriaceae</taxon>
        <taxon>Pedobacter</taxon>
    </lineage>
</organism>
<reference evidence="2 3" key="1">
    <citation type="submission" date="2020-08" db="EMBL/GenBank/DDBJ databases">
        <authorList>
            <person name="Sun Q."/>
            <person name="Inoue M."/>
        </authorList>
    </citation>
    <scope>NUCLEOTIDE SEQUENCE [LARGE SCALE GENOMIC DNA]</scope>
    <source>
        <strain evidence="2 3">CCM 8938</strain>
    </source>
</reference>
<keyword evidence="3" id="KW-1185">Reference proteome</keyword>
<gene>
    <name evidence="2" type="ORF">H7U22_21445</name>
</gene>
<evidence type="ECO:0000256" key="1">
    <source>
        <dbReference type="SAM" id="Phobius"/>
    </source>
</evidence>
<dbReference type="EMBL" id="JACRYL010000032">
    <property type="protein sequence ID" value="MBC6112994.1"/>
    <property type="molecule type" value="Genomic_DNA"/>
</dbReference>
<evidence type="ECO:0000313" key="2">
    <source>
        <dbReference type="EMBL" id="MBC6112994.1"/>
    </source>
</evidence>
<accession>A0ABR7KXZ6</accession>
<evidence type="ECO:0000313" key="3">
    <source>
        <dbReference type="Proteomes" id="UP000652755"/>
    </source>
</evidence>
<feature type="transmembrane region" description="Helical" evidence="1">
    <location>
        <begin position="12"/>
        <end position="39"/>
    </location>
</feature>
<sequence>MILISLLRWGVLSVLLPCAVGGLLLFAIFVFMVLSPFLIGQSAGASCLFDKHPHLNQSLCKARLCQKKYYPVAQRSGWRFFLSKPVGLGLDVKGIVEKFAAKKMGGIIDQGFQTPKKTYKVAGSMGGGTERLMPDAVKRPNGGMRRLELLS</sequence>
<keyword evidence="1" id="KW-1133">Transmembrane helix</keyword>
<dbReference type="RefSeq" id="WP_187073413.1">
    <property type="nucleotide sequence ID" value="NZ_JACRYL010000032.1"/>
</dbReference>
<proteinExistence type="predicted"/>
<name>A0ABR7KXZ6_9SPHI</name>
<protein>
    <submittedName>
        <fullName evidence="2">Uncharacterized protein</fullName>
    </submittedName>
</protein>
<comment type="caution">
    <text evidence="2">The sequence shown here is derived from an EMBL/GenBank/DDBJ whole genome shotgun (WGS) entry which is preliminary data.</text>
</comment>